<dbReference type="PANTHER" id="PTHR43784:SF2">
    <property type="entry name" value="GDSL-LIKE LIPASE_ACYLHYDROLASE, PUTATIVE (AFU_ORTHOLOGUE AFUA_2G00820)-RELATED"/>
    <property type="match status" value="1"/>
</dbReference>
<organism evidence="3 4">
    <name type="scientific">Rhodococcus pyridinivorans AK37</name>
    <dbReference type="NCBI Taxonomy" id="1114960"/>
    <lineage>
        <taxon>Bacteria</taxon>
        <taxon>Bacillati</taxon>
        <taxon>Actinomycetota</taxon>
        <taxon>Actinomycetes</taxon>
        <taxon>Mycobacteriales</taxon>
        <taxon>Nocardiaceae</taxon>
        <taxon>Rhodococcus</taxon>
    </lineage>
</organism>
<feature type="domain" description="SGNH hydrolase-type esterase" evidence="2">
    <location>
        <begin position="63"/>
        <end position="223"/>
    </location>
</feature>
<feature type="transmembrane region" description="Helical" evidence="1">
    <location>
        <begin position="12"/>
        <end position="29"/>
    </location>
</feature>
<dbReference type="InterPro" id="IPR013830">
    <property type="entry name" value="SGNH_hydro"/>
</dbReference>
<sequence>MGLSGSQQNIAVLVLVVVTAMAAVVGVIYSQSRNQQAQAAARSAPTMTIETEPEPYYPRLVVVGDSYSIPNQTSSEWPRKLATERGWRLTNMAVGGVGYVQQNLDKGKKAFTGNVDAIVALAPDYVIIAGGRNDVSYPRETGPAAAQMFATLKEQLPESRIIVIGMIHDNRAPTPTAVEVNATIRREAEAAGLPFVDALTENWLSDPALLREDGMHPTAEGQAVLRDRINEHLARLGI</sequence>
<dbReference type="Pfam" id="PF13472">
    <property type="entry name" value="Lipase_GDSL_2"/>
    <property type="match status" value="1"/>
</dbReference>
<evidence type="ECO:0000313" key="4">
    <source>
        <dbReference type="Proteomes" id="UP000005064"/>
    </source>
</evidence>
<reference evidence="3 4" key="1">
    <citation type="submission" date="2011-12" db="EMBL/GenBank/DDBJ databases">
        <authorList>
            <person name="Kriszt B."/>
            <person name="Tancsics A."/>
            <person name="Cserhati M."/>
            <person name="Toth A."/>
            <person name="Nagy I."/>
            <person name="Horvath B."/>
            <person name="Tamura T."/>
            <person name="Kukolya J."/>
            <person name="Szoboszlay S."/>
        </authorList>
    </citation>
    <scope>NUCLEOTIDE SEQUENCE [LARGE SCALE GENOMIC DNA]</scope>
    <source>
        <strain evidence="3 4">AK37</strain>
    </source>
</reference>
<dbReference type="InterPro" id="IPR053140">
    <property type="entry name" value="GDSL_Rv0518-like"/>
</dbReference>
<accession>H0JL33</accession>
<dbReference type="Proteomes" id="UP000005064">
    <property type="component" value="Unassembled WGS sequence"/>
</dbReference>
<dbReference type="AlphaFoldDB" id="H0JL33"/>
<keyword evidence="1" id="KW-1133">Transmembrane helix</keyword>
<dbReference type="PATRIC" id="fig|1114960.4.peg.275"/>
<keyword evidence="1" id="KW-0812">Transmembrane</keyword>
<evidence type="ECO:0000256" key="1">
    <source>
        <dbReference type="SAM" id="Phobius"/>
    </source>
</evidence>
<dbReference type="Gene3D" id="3.40.50.1110">
    <property type="entry name" value="SGNH hydrolase"/>
    <property type="match status" value="1"/>
</dbReference>
<evidence type="ECO:0000313" key="3">
    <source>
        <dbReference type="EMBL" id="EHK86368.1"/>
    </source>
</evidence>
<dbReference type="SUPFAM" id="SSF52266">
    <property type="entry name" value="SGNH hydrolase"/>
    <property type="match status" value="1"/>
</dbReference>
<comment type="caution">
    <text evidence="3">The sequence shown here is derived from an EMBL/GenBank/DDBJ whole genome shotgun (WGS) entry which is preliminary data.</text>
</comment>
<dbReference type="CDD" id="cd00229">
    <property type="entry name" value="SGNH_hydrolase"/>
    <property type="match status" value="1"/>
</dbReference>
<proteinExistence type="predicted"/>
<keyword evidence="1" id="KW-0472">Membrane</keyword>
<dbReference type="EMBL" id="AHBW01000026">
    <property type="protein sequence ID" value="EHK86368.1"/>
    <property type="molecule type" value="Genomic_DNA"/>
</dbReference>
<gene>
    <name evidence="3" type="ORF">AK37_01432</name>
</gene>
<dbReference type="InterPro" id="IPR036514">
    <property type="entry name" value="SGNH_hydro_sf"/>
</dbReference>
<evidence type="ECO:0000259" key="2">
    <source>
        <dbReference type="Pfam" id="PF13472"/>
    </source>
</evidence>
<dbReference type="PANTHER" id="PTHR43784">
    <property type="entry name" value="GDSL-LIKE LIPASE/ACYLHYDROLASE, PUTATIVE (AFU_ORTHOLOGUE AFUA_2G00820)-RELATED"/>
    <property type="match status" value="1"/>
</dbReference>
<name>H0JL33_9NOCA</name>
<protein>
    <submittedName>
        <fullName evidence="3">G-D-S-L family lipolytic protein</fullName>
    </submittedName>
</protein>